<feature type="transmembrane region" description="Helical" evidence="9">
    <location>
        <begin position="281"/>
        <end position="301"/>
    </location>
</feature>
<keyword evidence="4" id="KW-1003">Cell membrane</keyword>
<evidence type="ECO:0000256" key="9">
    <source>
        <dbReference type="SAM" id="Phobius"/>
    </source>
</evidence>
<feature type="domain" description="Na+/H+ antiporter NhaC-like C-terminal" evidence="10">
    <location>
        <begin position="8"/>
        <end position="209"/>
    </location>
</feature>
<dbReference type="Pfam" id="PF03553">
    <property type="entry name" value="Na_H_antiporter"/>
    <property type="match status" value="2"/>
</dbReference>
<feature type="domain" description="Na+/H+ antiporter NhaC-like C-terminal" evidence="10">
    <location>
        <begin position="227"/>
        <end position="419"/>
    </location>
</feature>
<evidence type="ECO:0000256" key="7">
    <source>
        <dbReference type="ARBA" id="ARBA00023136"/>
    </source>
</evidence>
<feature type="transmembrane region" description="Helical" evidence="9">
    <location>
        <begin position="7"/>
        <end position="27"/>
    </location>
</feature>
<evidence type="ECO:0000256" key="4">
    <source>
        <dbReference type="ARBA" id="ARBA00022475"/>
    </source>
</evidence>
<evidence type="ECO:0000256" key="6">
    <source>
        <dbReference type="ARBA" id="ARBA00022989"/>
    </source>
</evidence>
<reference evidence="11 12" key="1">
    <citation type="submission" date="2021-03" db="EMBL/GenBank/DDBJ databases">
        <title>Isolation and description of Capnocytophaga bilenii sp. nov., a novel Capnocytophaga species, isolated from a gingivitis subject.</title>
        <authorList>
            <person name="Antezack A."/>
            <person name="Monnet-Corti V."/>
            <person name="La Scola B."/>
        </authorList>
    </citation>
    <scope>NUCLEOTIDE SEQUENCE [LARGE SCALE GENOMIC DNA]</scope>
    <source>
        <strain evidence="11 12">Marseille-Q4570</strain>
    </source>
</reference>
<keyword evidence="12" id="KW-1185">Reference proteome</keyword>
<keyword evidence="6 9" id="KW-1133">Transmembrane helix</keyword>
<dbReference type="PANTHER" id="PTHR33451">
    <property type="entry name" value="MALATE-2H(+)/NA(+)-LACTATE ANTIPORTER"/>
    <property type="match status" value="1"/>
</dbReference>
<evidence type="ECO:0000256" key="8">
    <source>
        <dbReference type="ARBA" id="ARBA00038435"/>
    </source>
</evidence>
<feature type="transmembrane region" description="Helical" evidence="9">
    <location>
        <begin position="107"/>
        <end position="131"/>
    </location>
</feature>
<keyword evidence="3" id="KW-0050">Antiport</keyword>
<proteinExistence type="inferred from homology"/>
<comment type="subcellular location">
    <subcellularLocation>
        <location evidence="1">Cell membrane</location>
        <topology evidence="1">Multi-pass membrane protein</topology>
    </subcellularLocation>
</comment>
<feature type="transmembrane region" description="Helical" evidence="9">
    <location>
        <begin position="194"/>
        <end position="211"/>
    </location>
</feature>
<feature type="transmembrane region" description="Helical" evidence="9">
    <location>
        <begin position="321"/>
        <end position="349"/>
    </location>
</feature>
<protein>
    <submittedName>
        <fullName evidence="11">Na+/H+ antiporter NhaC family protein</fullName>
    </submittedName>
</protein>
<evidence type="ECO:0000256" key="3">
    <source>
        <dbReference type="ARBA" id="ARBA00022449"/>
    </source>
</evidence>
<name>A0ABS3PWU4_9FLAO</name>
<evidence type="ECO:0000256" key="2">
    <source>
        <dbReference type="ARBA" id="ARBA00022448"/>
    </source>
</evidence>
<dbReference type="EMBL" id="JAGDYP010000002">
    <property type="protein sequence ID" value="MBO1883384.1"/>
    <property type="molecule type" value="Genomic_DNA"/>
</dbReference>
<sequence length="433" mass="46763">MTKKLTIVSIIPLLIFVAIFLSSGLYFDNFYSLPAPIIALFAVVIALLIYKAPMNEKIALFFKGAGDSNVLQMCVIALLAGAFASVAKASGSIDSIVNMGMYYISPQYFPVGIFVIASFLSFATGTSVGTIMTLSPIVFNLATESHSNTALIGASLLSGAMFGDNLSLISDTTIAATQSLGCKMNEKMKANGKIALPMALLSMVILILIGNPEAQNFTHSEAYNNFNVVLILPYIAVVIISLFGINVFVSLFLGILFAGVTGMAYGKYGFLDFTQHTYKGFMDMADIFFLYFIIGGLALLVEHFGGIQYLMNLIAKRIKGASSALLGMGFLVTVADVCVANNTVAILIVSKISKRISEEFKIPLRNAASVLDIFSCYAQGLIPYGAQVIGLYQFAHTMDYGELVMYSIYLHLLLIGTLVYIKLNTQKPSKTNL</sequence>
<feature type="transmembrane region" description="Helical" evidence="9">
    <location>
        <begin position="33"/>
        <end position="50"/>
    </location>
</feature>
<keyword evidence="7 9" id="KW-0472">Membrane</keyword>
<comment type="caution">
    <text evidence="11">The sequence shown here is derived from an EMBL/GenBank/DDBJ whole genome shotgun (WGS) entry which is preliminary data.</text>
</comment>
<evidence type="ECO:0000313" key="11">
    <source>
        <dbReference type="EMBL" id="MBO1883384.1"/>
    </source>
</evidence>
<keyword evidence="5 9" id="KW-0812">Transmembrane</keyword>
<evidence type="ECO:0000313" key="12">
    <source>
        <dbReference type="Proteomes" id="UP000681610"/>
    </source>
</evidence>
<feature type="transmembrane region" description="Helical" evidence="9">
    <location>
        <begin position="404"/>
        <end position="423"/>
    </location>
</feature>
<feature type="transmembrane region" description="Helical" evidence="9">
    <location>
        <begin position="231"/>
        <end position="260"/>
    </location>
</feature>
<evidence type="ECO:0000259" key="10">
    <source>
        <dbReference type="Pfam" id="PF03553"/>
    </source>
</evidence>
<dbReference type="RefSeq" id="WP_208058092.1">
    <property type="nucleotide sequence ID" value="NZ_JAGDYP010000002.1"/>
</dbReference>
<dbReference type="Proteomes" id="UP000681610">
    <property type="component" value="Unassembled WGS sequence"/>
</dbReference>
<evidence type="ECO:0000256" key="5">
    <source>
        <dbReference type="ARBA" id="ARBA00022692"/>
    </source>
</evidence>
<gene>
    <name evidence="11" type="ORF">J4N46_02835</name>
</gene>
<keyword evidence="2" id="KW-0813">Transport</keyword>
<evidence type="ECO:0000256" key="1">
    <source>
        <dbReference type="ARBA" id="ARBA00004651"/>
    </source>
</evidence>
<accession>A0ABS3PWU4</accession>
<dbReference type="InterPro" id="IPR018461">
    <property type="entry name" value="Na/H_Antiport_NhaC-like_C"/>
</dbReference>
<comment type="similarity">
    <text evidence="8">Belongs to the NhaC Na(+)/H(+) (TC 2.A.35) antiporter family.</text>
</comment>
<dbReference type="PANTHER" id="PTHR33451:SF4">
    <property type="entry name" value="NA+_H+ ANTIPORTER"/>
    <property type="match status" value="1"/>
</dbReference>
<organism evidence="11 12">
    <name type="scientific">Capnocytophaga bilenii</name>
    <dbReference type="NCBI Taxonomy" id="2819369"/>
    <lineage>
        <taxon>Bacteria</taxon>
        <taxon>Pseudomonadati</taxon>
        <taxon>Bacteroidota</taxon>
        <taxon>Flavobacteriia</taxon>
        <taxon>Flavobacteriales</taxon>
        <taxon>Flavobacteriaceae</taxon>
        <taxon>Capnocytophaga</taxon>
    </lineage>
</organism>
<dbReference type="InterPro" id="IPR052180">
    <property type="entry name" value="NhaC_Na-H+_Antiporter"/>
</dbReference>
<feature type="transmembrane region" description="Helical" evidence="9">
    <location>
        <begin position="370"/>
        <end position="392"/>
    </location>
</feature>